<evidence type="ECO:0000313" key="2">
    <source>
        <dbReference type="EMBL" id="PAT37430.1"/>
    </source>
</evidence>
<evidence type="ECO:0000313" key="3">
    <source>
        <dbReference type="Proteomes" id="UP000218054"/>
    </source>
</evidence>
<keyword evidence="1" id="KW-0812">Transmembrane</keyword>
<feature type="transmembrane region" description="Helical" evidence="1">
    <location>
        <begin position="131"/>
        <end position="152"/>
    </location>
</feature>
<dbReference type="Pfam" id="PF05940">
    <property type="entry name" value="NnrS"/>
    <property type="match status" value="1"/>
</dbReference>
<proteinExistence type="predicted"/>
<dbReference type="EMBL" id="NSJB01000003">
    <property type="protein sequence ID" value="PAT37430.1"/>
    <property type="molecule type" value="Genomic_DNA"/>
</dbReference>
<feature type="transmembrane region" description="Helical" evidence="1">
    <location>
        <begin position="164"/>
        <end position="181"/>
    </location>
</feature>
<feature type="transmembrane region" description="Helical" evidence="1">
    <location>
        <begin position="410"/>
        <end position="430"/>
    </location>
</feature>
<feature type="transmembrane region" description="Helical" evidence="1">
    <location>
        <begin position="313"/>
        <end position="339"/>
    </location>
</feature>
<feature type="transmembrane region" description="Helical" evidence="1">
    <location>
        <begin position="351"/>
        <end position="374"/>
    </location>
</feature>
<sequence length="458" mass="48399">MLSRPPPEPGWRGLHWRGLARLGSLAHPLWLCPFRPFFALAVLSALGLMAAWGLFLLLGWPLPAVPGGPFVWHAHELLLGFALAATAGFALTAVPEFTHTRPASARAVRRLALLWLAGRLAFWASGWWPQAALALSALAHLGLLLGLAALLAPPLWRDAQRRHLSFLWAIALMAVAAAGFYADALRGLYPMRWLHALLGVLMALIVIAMSRISMRVVNDAIDAHAAARAGATADTTADAHAALPDPYLARPPRRNMALLCIGLYALAQWAQQHWGWAALPAMGGWLALAASAAMLALMGDWHVGRPLLTRWPLLLYLVYACMAAGYGLLGLAGLGLAGLGLDAGLGLPPGAGWHLLAVGAMGLAVFVVIVIAGYTHSGLDKAGRPWVPAGAACLLLGALCRQLAYAAAPASLWLGLAAALWCAAFALMAWRMLPVWLAPRADGAEGCAGLAQRPDALE</sequence>
<evidence type="ECO:0000256" key="1">
    <source>
        <dbReference type="SAM" id="Phobius"/>
    </source>
</evidence>
<dbReference type="Proteomes" id="UP000218054">
    <property type="component" value="Unassembled WGS sequence"/>
</dbReference>
<organism evidence="2 3">
    <name type="scientific">Vandammella animalimorsus</name>
    <dbReference type="NCBI Taxonomy" id="2029117"/>
    <lineage>
        <taxon>Bacteria</taxon>
        <taxon>Pseudomonadati</taxon>
        <taxon>Pseudomonadota</taxon>
        <taxon>Betaproteobacteria</taxon>
        <taxon>Burkholderiales</taxon>
        <taxon>Comamonadaceae</taxon>
        <taxon>Vandammella</taxon>
    </lineage>
</organism>
<feature type="transmembrane region" description="Helical" evidence="1">
    <location>
        <begin position="193"/>
        <end position="212"/>
    </location>
</feature>
<keyword evidence="1" id="KW-0472">Membrane</keyword>
<accession>A0A2A2AFV0</accession>
<gene>
    <name evidence="2" type="ORF">CK625_07540</name>
</gene>
<feature type="transmembrane region" description="Helical" evidence="1">
    <location>
        <begin position="282"/>
        <end position="301"/>
    </location>
</feature>
<keyword evidence="1" id="KW-1133">Transmembrane helix</keyword>
<feature type="transmembrane region" description="Helical" evidence="1">
    <location>
        <begin position="37"/>
        <end position="57"/>
    </location>
</feature>
<protein>
    <submittedName>
        <fullName evidence="2">NnrS family protein</fullName>
    </submittedName>
</protein>
<name>A0A2A2AFV0_9BURK</name>
<feature type="transmembrane region" description="Helical" evidence="1">
    <location>
        <begin position="107"/>
        <end position="125"/>
    </location>
</feature>
<dbReference type="AlphaFoldDB" id="A0A2A2AFV0"/>
<reference evidence="2 3" key="1">
    <citation type="submission" date="2017-08" db="EMBL/GenBank/DDBJ databases">
        <title>WGS of Clinical strains of the CDC Group NO-1 linked to zoonotic infections in humans.</title>
        <authorList>
            <person name="Bernier A.-M."/>
            <person name="Bernard K."/>
        </authorList>
    </citation>
    <scope>NUCLEOTIDE SEQUENCE [LARGE SCALE GENOMIC DNA]</scope>
    <source>
        <strain evidence="2 3">NML00-0135</strain>
    </source>
</reference>
<dbReference type="RefSeq" id="WP_095539658.1">
    <property type="nucleotide sequence ID" value="NZ_NSJB01000003.1"/>
</dbReference>
<feature type="transmembrane region" description="Helical" evidence="1">
    <location>
        <begin position="256"/>
        <end position="276"/>
    </location>
</feature>
<feature type="transmembrane region" description="Helical" evidence="1">
    <location>
        <begin position="77"/>
        <end position="95"/>
    </location>
</feature>
<comment type="caution">
    <text evidence="2">The sequence shown here is derived from an EMBL/GenBank/DDBJ whole genome shotgun (WGS) entry which is preliminary data.</text>
</comment>
<dbReference type="InterPro" id="IPR010266">
    <property type="entry name" value="NnrS"/>
</dbReference>
<keyword evidence="3" id="KW-1185">Reference proteome</keyword>